<feature type="compositionally biased region" description="Polar residues" evidence="1">
    <location>
        <begin position="60"/>
        <end position="69"/>
    </location>
</feature>
<organism evidence="2 3">
    <name type="scientific">Vanilla planifolia</name>
    <name type="common">Vanilla</name>
    <dbReference type="NCBI Taxonomy" id="51239"/>
    <lineage>
        <taxon>Eukaryota</taxon>
        <taxon>Viridiplantae</taxon>
        <taxon>Streptophyta</taxon>
        <taxon>Embryophyta</taxon>
        <taxon>Tracheophyta</taxon>
        <taxon>Spermatophyta</taxon>
        <taxon>Magnoliopsida</taxon>
        <taxon>Liliopsida</taxon>
        <taxon>Asparagales</taxon>
        <taxon>Orchidaceae</taxon>
        <taxon>Vanilloideae</taxon>
        <taxon>Vanilleae</taxon>
        <taxon>Vanilla</taxon>
    </lineage>
</organism>
<dbReference type="PANTHER" id="PTHR34193">
    <property type="entry name" value="OS11G0199801 PROTEIN"/>
    <property type="match status" value="1"/>
</dbReference>
<evidence type="ECO:0000256" key="1">
    <source>
        <dbReference type="SAM" id="MobiDB-lite"/>
    </source>
</evidence>
<sequence>MSSLPYAVPHTRHCPYVNSEFAFIMPSPHLWQQEFAAGNNFSFCLPASDQPEYKAWGENIETNDNSSNHATDRKIRPGAQRNEVPMSSCDAASPPGRKSVSPDSKTQLIVKYQQEKTDLVVDFDDTSSELTLRDMVELSTQMKAELEAKLIDKRGSVDWLEKKDKRSSSRSQIVYAGSFLLKLFLPSILTTLGGGRKKGRIEWNNCQNPERSITYGGRNKKKWKLSACYSFLHRSRRTNSNWEI</sequence>
<name>A0A835QHF6_VANPL</name>
<dbReference type="EMBL" id="JADCNM010000008">
    <property type="protein sequence ID" value="KAG0470941.1"/>
    <property type="molecule type" value="Genomic_DNA"/>
</dbReference>
<dbReference type="PANTHER" id="PTHR34193:SF1">
    <property type="entry name" value="EXPRESSED PROTEIN"/>
    <property type="match status" value="1"/>
</dbReference>
<accession>A0A835QHF6</accession>
<gene>
    <name evidence="2" type="ORF">HPP92_015487</name>
</gene>
<dbReference type="AlphaFoldDB" id="A0A835QHF6"/>
<evidence type="ECO:0000313" key="3">
    <source>
        <dbReference type="Proteomes" id="UP000639772"/>
    </source>
</evidence>
<protein>
    <submittedName>
        <fullName evidence="2">Uncharacterized protein</fullName>
    </submittedName>
</protein>
<reference evidence="2 3" key="1">
    <citation type="journal article" date="2020" name="Nat. Food">
        <title>A phased Vanilla planifolia genome enables genetic improvement of flavour and production.</title>
        <authorList>
            <person name="Hasing T."/>
            <person name="Tang H."/>
            <person name="Brym M."/>
            <person name="Khazi F."/>
            <person name="Huang T."/>
            <person name="Chambers A.H."/>
        </authorList>
    </citation>
    <scope>NUCLEOTIDE SEQUENCE [LARGE SCALE GENOMIC DNA]</scope>
    <source>
        <tissue evidence="2">Leaf</tissue>
    </source>
</reference>
<feature type="region of interest" description="Disordered" evidence="1">
    <location>
        <begin position="59"/>
        <end position="104"/>
    </location>
</feature>
<evidence type="ECO:0000313" key="2">
    <source>
        <dbReference type="EMBL" id="KAG0470941.1"/>
    </source>
</evidence>
<dbReference type="Proteomes" id="UP000639772">
    <property type="component" value="Unassembled WGS sequence"/>
</dbReference>
<comment type="caution">
    <text evidence="2">The sequence shown here is derived from an EMBL/GenBank/DDBJ whole genome shotgun (WGS) entry which is preliminary data.</text>
</comment>
<proteinExistence type="predicted"/>